<sequence>MGEWADMNRIKLQKRLLFGFNQKLYVGLQWGEKLCDVSLRQKPAETTLGTLCEFFKMGRV</sequence>
<reference evidence="1 2" key="1">
    <citation type="submission" date="2015-04" db="EMBL/GenBank/DDBJ databases">
        <title>Complete Genome Sequence of Brevibacterium flavum ATCC 15168.</title>
        <authorList>
            <person name="Ahn J."/>
            <person name="Park G."/>
            <person name="Jeon W."/>
            <person name="Jang Y."/>
            <person name="Jang M."/>
            <person name="Lee H."/>
            <person name="Lee H."/>
        </authorList>
    </citation>
    <scope>NUCLEOTIDE SEQUENCE [LARGE SCALE GENOMIC DNA]</scope>
    <source>
        <strain evidence="1 2">ATCC 15168</strain>
    </source>
</reference>
<dbReference type="PATRIC" id="fig|92706.3.peg.2229"/>
<accession>A0A0F6WR02</accession>
<dbReference type="Proteomes" id="UP000034037">
    <property type="component" value="Chromosome"/>
</dbReference>
<dbReference type="HOGENOM" id="CLU_205124_0_0_11"/>
<proteinExistence type="predicted"/>
<gene>
    <name evidence="1" type="ORF">YH66_10620</name>
</gene>
<dbReference type="AlphaFoldDB" id="A0A0F6WR02"/>
<protein>
    <submittedName>
        <fullName evidence="1">Uncharacterized protein</fullName>
    </submittedName>
</protein>
<evidence type="ECO:0000313" key="2">
    <source>
        <dbReference type="Proteomes" id="UP000034037"/>
    </source>
</evidence>
<evidence type="ECO:0000313" key="1">
    <source>
        <dbReference type="EMBL" id="AKF27976.1"/>
    </source>
</evidence>
<organism evidence="1 2">
    <name type="scientific">[Brevibacterium] flavum</name>
    <dbReference type="NCBI Taxonomy" id="92706"/>
    <lineage>
        <taxon>Bacteria</taxon>
        <taxon>Bacillati</taxon>
        <taxon>Actinomycetota</taxon>
        <taxon>Actinomycetes</taxon>
        <taxon>Mycobacteriales</taxon>
        <taxon>Corynebacteriaceae</taxon>
        <taxon>Corynebacterium</taxon>
    </lineage>
</organism>
<name>A0A0F6WR02_9CORY</name>
<keyword evidence="2" id="KW-1185">Reference proteome</keyword>
<dbReference type="EMBL" id="CP011309">
    <property type="protein sequence ID" value="AKF27976.1"/>
    <property type="molecule type" value="Genomic_DNA"/>
</dbReference>